<comment type="caution">
    <text evidence="3">The sequence shown here is derived from an EMBL/GenBank/DDBJ whole genome shotgun (WGS) entry which is preliminary data.</text>
</comment>
<evidence type="ECO:0000313" key="4">
    <source>
        <dbReference type="Proteomes" id="UP001596263"/>
    </source>
</evidence>
<dbReference type="SUPFAM" id="SSF69322">
    <property type="entry name" value="Tricorn protease domain 2"/>
    <property type="match status" value="1"/>
</dbReference>
<dbReference type="Gene3D" id="2.130.10.130">
    <property type="entry name" value="Integrin alpha, N-terminal"/>
    <property type="match status" value="1"/>
</dbReference>
<dbReference type="Pfam" id="PF13517">
    <property type="entry name" value="FG-GAP_3"/>
    <property type="match status" value="1"/>
</dbReference>
<dbReference type="SUPFAM" id="SSF75011">
    <property type="entry name" value="3-carboxy-cis,cis-mucoante lactonizing enzyme"/>
    <property type="match status" value="1"/>
</dbReference>
<dbReference type="PANTHER" id="PTHR44103">
    <property type="entry name" value="PROPROTEIN CONVERTASE P"/>
    <property type="match status" value="1"/>
</dbReference>
<dbReference type="Proteomes" id="UP001596263">
    <property type="component" value="Unassembled WGS sequence"/>
</dbReference>
<proteinExistence type="predicted"/>
<accession>A0ABW0CE49</accession>
<feature type="signal peptide" evidence="2">
    <location>
        <begin position="1"/>
        <end position="38"/>
    </location>
</feature>
<feature type="chain" id="PRO_5045653230" evidence="2">
    <location>
        <begin position="39"/>
        <end position="1042"/>
    </location>
</feature>
<keyword evidence="4" id="KW-1185">Reference proteome</keyword>
<sequence>MARHVFVRRWRARRAAVAVAASAALAGGLSPLLPVASAAEVPQETVVPSTLRTTNLGAALHFADTTTGANGAGAEGVFHRLEGSSRLLWTQYADGRTFEAPIPTGSASMSGTGTDVLAYRTSDGRIDFWNAADGSTRTFQLPTGHTVLTIYGSTVVTAANVTNADGTVTRVVHLLDVREDGAVADTQVGGAPTGMTLGQPRGADAKGLIFNATLDGTARLVAVDRATGRVQNWTQPLPSLAYGYVKLSPDHVAVYSRALNTKVLVVPRADLSAAPVEVGLAGSPSANYVDDLAVVGDWLVHQPTGSVQITAKPIAGGAEVTLLTSSRSEVTAVSDGAAVAIGRTAAADDWGIQRIHADESGKPVVTQVKALPRPPAPIQGISLEQGRLVVTDTGGSTQRNDYLRTVAATGAPTFGERSEFTPTSAGVIAPCPATDVACSQIFGTADGRIAWMEYGSETDLLRVNGPTGAGLWQRSVPIDGRILDVSGRYVLYATPSNRYVYKIGDQAEPYATRGPAALSGDTLWTAGANPGTVTAYNLTTKRTTETVALDSGCAPTELQALGRYLYWTCGGDKAGVHDRTAKRSVAVPTGEAKLGDGFVVTHDRQAGKLTLTTVADGRAASRVIGDLPDTGVFSQRDVRWTVDEAGANAAYVDDQERVHLVPSGVAQQPLRLLGPAQNTATVMARTSDTVPDTLTTVLLSKPSSGWDLTVRNRATGKVYTDGVDGTAARGELAVGWHGADPTRTGDAFVPNGSYDWTLTVTPADGVGAPLQVRGTVRLVRGDAVRRDHVGAAGRPDGVGDLLTLNSSGALTFQQGTGTGTFSGKVSGSGWSTKAVAVPFGDLDGDRCNDVLVRMSDGSLRGYRVKCGLAPTTSMPYTKLGTGWNAYDVLTSPGDLTRDGRPDLVARKASTGDVYLFAAKSDGTLAAGKKIRSAWTGYTKIVGAGDLNGDGHGDVLARDRAGTLWRYNGLGNGLLKDRVKVFANWGTGYNVIVGTGDITGDGRADLVSRDGGGAVWRNSGDGKGSFGSRVKIASGWQGYKGIF</sequence>
<dbReference type="EMBL" id="JBHSKM010000004">
    <property type="protein sequence ID" value="MFC5213869.1"/>
    <property type="molecule type" value="Genomic_DNA"/>
</dbReference>
<protein>
    <submittedName>
        <fullName evidence="3">FG-GAP repeat domain-containing protein</fullName>
    </submittedName>
</protein>
<dbReference type="SUPFAM" id="SSF69318">
    <property type="entry name" value="Integrin alpha N-terminal domain"/>
    <property type="match status" value="1"/>
</dbReference>
<gene>
    <name evidence="3" type="ORF">ACFPQ9_08480</name>
</gene>
<evidence type="ECO:0000313" key="3">
    <source>
        <dbReference type="EMBL" id="MFC5213869.1"/>
    </source>
</evidence>
<dbReference type="InterPro" id="IPR013517">
    <property type="entry name" value="FG-GAP"/>
</dbReference>
<keyword evidence="1 2" id="KW-0732">Signal</keyword>
<evidence type="ECO:0000256" key="1">
    <source>
        <dbReference type="ARBA" id="ARBA00022729"/>
    </source>
</evidence>
<evidence type="ECO:0000256" key="2">
    <source>
        <dbReference type="SAM" id="SignalP"/>
    </source>
</evidence>
<reference evidence="4" key="1">
    <citation type="journal article" date="2019" name="Int. J. Syst. Evol. Microbiol.">
        <title>The Global Catalogue of Microorganisms (GCM) 10K type strain sequencing project: providing services to taxonomists for standard genome sequencing and annotation.</title>
        <authorList>
            <consortium name="The Broad Institute Genomics Platform"/>
            <consortium name="The Broad Institute Genome Sequencing Center for Infectious Disease"/>
            <person name="Wu L."/>
            <person name="Ma J."/>
        </authorList>
    </citation>
    <scope>NUCLEOTIDE SEQUENCE [LARGE SCALE GENOMIC DNA]</scope>
    <source>
        <strain evidence="4">KCTC 42586</strain>
    </source>
</reference>
<organism evidence="3 4">
    <name type="scientific">Streptomyces coerulescens</name>
    <dbReference type="NCBI Taxonomy" id="29304"/>
    <lineage>
        <taxon>Bacteria</taxon>
        <taxon>Bacillati</taxon>
        <taxon>Actinomycetota</taxon>
        <taxon>Actinomycetes</taxon>
        <taxon>Kitasatosporales</taxon>
        <taxon>Streptomycetaceae</taxon>
        <taxon>Streptomyces</taxon>
    </lineage>
</organism>
<dbReference type="PANTHER" id="PTHR44103:SF1">
    <property type="entry name" value="PROPROTEIN CONVERTASE P"/>
    <property type="match status" value="1"/>
</dbReference>
<name>A0ABW0CE49_STRCD</name>
<dbReference type="RefSeq" id="WP_380849180.1">
    <property type="nucleotide sequence ID" value="NZ_JBHSKM010000004.1"/>
</dbReference>
<dbReference type="InterPro" id="IPR028994">
    <property type="entry name" value="Integrin_alpha_N"/>
</dbReference>